<dbReference type="AlphaFoldDB" id="A0A1E4R692"/>
<organism evidence="2 3">
    <name type="scientific">Lysinibacillus fusiformis</name>
    <dbReference type="NCBI Taxonomy" id="28031"/>
    <lineage>
        <taxon>Bacteria</taxon>
        <taxon>Bacillati</taxon>
        <taxon>Bacillota</taxon>
        <taxon>Bacilli</taxon>
        <taxon>Bacillales</taxon>
        <taxon>Bacillaceae</taxon>
        <taxon>Lysinibacillus</taxon>
    </lineage>
</organism>
<keyword evidence="1" id="KW-1133">Transmembrane helix</keyword>
<dbReference type="OrthoDB" id="2972906at2"/>
<sequence length="210" mass="23871">MKIVQLTVIYLAIILLAMVLSLSGVRLSFSLGIIAVFVVAIIYRHVHILYRTNNMEVVDKWVKRRQKEPIFAALYASAYGTVDEQICAIDVIIHHYKQPAIKYNYLFTKAIMEKNLGAAKAAAQQINKEPLSSYALCYIAAMEGQTAAMRSDKLTQPWMQPAVEAVYAHSQKNQELFRQWADASIEQARGVQKYGLIHNFRQMESELDSE</sequence>
<feature type="transmembrane region" description="Helical" evidence="1">
    <location>
        <begin position="31"/>
        <end position="50"/>
    </location>
</feature>
<dbReference type="Proteomes" id="UP000094784">
    <property type="component" value="Unassembled WGS sequence"/>
</dbReference>
<accession>A0A1E4R692</accession>
<evidence type="ECO:0000313" key="2">
    <source>
        <dbReference type="EMBL" id="ODV55980.1"/>
    </source>
</evidence>
<keyword evidence="1" id="KW-0472">Membrane</keyword>
<proteinExistence type="predicted"/>
<gene>
    <name evidence="2" type="ORF">BG258_08710</name>
</gene>
<dbReference type="RefSeq" id="WP_069481005.1">
    <property type="nucleotide sequence ID" value="NZ_KV766182.1"/>
</dbReference>
<evidence type="ECO:0000256" key="1">
    <source>
        <dbReference type="SAM" id="Phobius"/>
    </source>
</evidence>
<name>A0A1E4R692_9BACI</name>
<reference evidence="2 3" key="1">
    <citation type="submission" date="2016-09" db="EMBL/GenBank/DDBJ databases">
        <title>Draft genome sequence of the soil isolate, Lysinibacillus fusiformis M5, a potential hypoxanthine producer.</title>
        <authorList>
            <person name="Gallegos-Monterrosa R."/>
            <person name="Maroti G."/>
            <person name="Balint B."/>
            <person name="Kovacs A.T."/>
        </authorList>
    </citation>
    <scope>NUCLEOTIDE SEQUENCE [LARGE SCALE GENOMIC DNA]</scope>
    <source>
        <strain evidence="2 3">M5</strain>
    </source>
</reference>
<protein>
    <submittedName>
        <fullName evidence="2">Uncharacterized protein</fullName>
    </submittedName>
</protein>
<feature type="transmembrane region" description="Helical" evidence="1">
    <location>
        <begin position="7"/>
        <end position="25"/>
    </location>
</feature>
<comment type="caution">
    <text evidence="2">The sequence shown here is derived from an EMBL/GenBank/DDBJ whole genome shotgun (WGS) entry which is preliminary data.</text>
</comment>
<keyword evidence="1" id="KW-0812">Transmembrane</keyword>
<evidence type="ECO:0000313" key="3">
    <source>
        <dbReference type="Proteomes" id="UP000094784"/>
    </source>
</evidence>
<dbReference type="EMBL" id="MECQ01000001">
    <property type="protein sequence ID" value="ODV55980.1"/>
    <property type="molecule type" value="Genomic_DNA"/>
</dbReference>